<evidence type="ECO:0000256" key="1">
    <source>
        <dbReference type="SAM" id="Phobius"/>
    </source>
</evidence>
<gene>
    <name evidence="2" type="primary">ytzI</name>
    <name evidence="2" type="ORF">M9R61_03250</name>
</gene>
<comment type="caution">
    <text evidence="2">The sequence shown here is derived from an EMBL/GenBank/DDBJ whole genome shotgun (WGS) entry which is preliminary data.</text>
</comment>
<dbReference type="AlphaFoldDB" id="A0A9X3R896"/>
<sequence>MITVIIIGIFIFLIVLGLTIFTINKGYAFKHTIDEIPVKDDKKNRSKSGPLL</sequence>
<organism evidence="2 3">
    <name type="scientific">Psychrobacillus psychrodurans</name>
    <dbReference type="NCBI Taxonomy" id="126157"/>
    <lineage>
        <taxon>Bacteria</taxon>
        <taxon>Bacillati</taxon>
        <taxon>Bacillota</taxon>
        <taxon>Bacilli</taxon>
        <taxon>Bacillales</taxon>
        <taxon>Bacillaceae</taxon>
        <taxon>Psychrobacillus</taxon>
    </lineage>
</organism>
<evidence type="ECO:0000313" key="2">
    <source>
        <dbReference type="EMBL" id="MCZ8532365.1"/>
    </source>
</evidence>
<evidence type="ECO:0000313" key="3">
    <source>
        <dbReference type="Proteomes" id="UP001152172"/>
    </source>
</evidence>
<keyword evidence="1" id="KW-0812">Transmembrane</keyword>
<feature type="transmembrane region" description="Helical" evidence="1">
    <location>
        <begin position="6"/>
        <end position="23"/>
    </location>
</feature>
<accession>A0A9X3R896</accession>
<proteinExistence type="predicted"/>
<dbReference type="Proteomes" id="UP001152172">
    <property type="component" value="Unassembled WGS sequence"/>
</dbReference>
<dbReference type="RefSeq" id="WP_269920945.1">
    <property type="nucleotide sequence ID" value="NZ_JAMKBI010000002.1"/>
</dbReference>
<protein>
    <submittedName>
        <fullName evidence="2">YtzI protein</fullName>
    </submittedName>
</protein>
<dbReference type="InterPro" id="IPR047753">
    <property type="entry name" value="YtzI-like"/>
</dbReference>
<keyword evidence="1" id="KW-0472">Membrane</keyword>
<dbReference type="NCBIfam" id="NF033232">
    <property type="entry name" value="small_YtzI"/>
    <property type="match status" value="1"/>
</dbReference>
<reference evidence="2" key="1">
    <citation type="submission" date="2022-05" db="EMBL/GenBank/DDBJ databases">
        <authorList>
            <person name="Colautti A."/>
            <person name="Iacumin L."/>
        </authorList>
    </citation>
    <scope>NUCLEOTIDE SEQUENCE</scope>
    <source>
        <strain evidence="2">DSM 30747</strain>
    </source>
</reference>
<keyword evidence="3" id="KW-1185">Reference proteome</keyword>
<name>A0A9X3R896_9BACI</name>
<keyword evidence="1" id="KW-1133">Transmembrane helix</keyword>
<dbReference type="EMBL" id="JAMKBI010000002">
    <property type="protein sequence ID" value="MCZ8532365.1"/>
    <property type="molecule type" value="Genomic_DNA"/>
</dbReference>